<dbReference type="RefSeq" id="WP_211479235.1">
    <property type="nucleotide sequence ID" value="NZ_CP072224.1"/>
</dbReference>
<name>A0A7J5JUP5_BACT4</name>
<reference evidence="1 2" key="1">
    <citation type="journal article" date="2019" name="Nat. Med.">
        <title>A library of human gut bacterial isolates paired with longitudinal multiomics data enables mechanistic microbiome research.</title>
        <authorList>
            <person name="Poyet M."/>
            <person name="Groussin M."/>
            <person name="Gibbons S.M."/>
            <person name="Avila-Pacheco J."/>
            <person name="Jiang X."/>
            <person name="Kearney S.M."/>
            <person name="Perrotta A.R."/>
            <person name="Berdy B."/>
            <person name="Zhao S."/>
            <person name="Lieberman T.D."/>
            <person name="Swanson P.K."/>
            <person name="Smith M."/>
            <person name="Roesemann S."/>
            <person name="Alexander J.E."/>
            <person name="Rich S.A."/>
            <person name="Livny J."/>
            <person name="Vlamakis H."/>
            <person name="Clish C."/>
            <person name="Bullock K."/>
            <person name="Deik A."/>
            <person name="Scott J."/>
            <person name="Pierce K.A."/>
            <person name="Xavier R.J."/>
            <person name="Alm E.J."/>
        </authorList>
    </citation>
    <scope>NUCLEOTIDE SEQUENCE [LARGE SCALE GENOMIC DNA]</scope>
    <source>
        <strain evidence="1 2">BIOML-A160</strain>
    </source>
</reference>
<protein>
    <submittedName>
        <fullName evidence="1">Uncharacterized protein</fullName>
    </submittedName>
</protein>
<organism evidence="1 2">
    <name type="scientific">Bacteroides thetaiotaomicron</name>
    <dbReference type="NCBI Taxonomy" id="818"/>
    <lineage>
        <taxon>Bacteria</taxon>
        <taxon>Pseudomonadati</taxon>
        <taxon>Bacteroidota</taxon>
        <taxon>Bacteroidia</taxon>
        <taxon>Bacteroidales</taxon>
        <taxon>Bacteroidaceae</taxon>
        <taxon>Bacteroides</taxon>
    </lineage>
</organism>
<dbReference type="EMBL" id="WCRW01000009">
    <property type="protein sequence ID" value="KAB4455175.1"/>
    <property type="molecule type" value="Genomic_DNA"/>
</dbReference>
<accession>A0A7J5JUP5</accession>
<evidence type="ECO:0000313" key="2">
    <source>
        <dbReference type="Proteomes" id="UP000436825"/>
    </source>
</evidence>
<dbReference type="AlphaFoldDB" id="A0A7J5JUP5"/>
<dbReference type="Proteomes" id="UP000436825">
    <property type="component" value="Unassembled WGS sequence"/>
</dbReference>
<proteinExistence type="predicted"/>
<sequence length="135" mass="14555">MKKVLIFIAGVVTGVVLMFAIAAFISSGDSSNGESSNNGMTFFEKEGDCISENSFEVFQVLDSGDALANEVKIEWDMSVPTGVTVLLLCKDGKSYYDDQVIKVSEGKCAKQIGTFKYSTKAGFDKTVPIVSILNK</sequence>
<gene>
    <name evidence="1" type="ORF">GAN75_15320</name>
</gene>
<evidence type="ECO:0000313" key="1">
    <source>
        <dbReference type="EMBL" id="KAB4455175.1"/>
    </source>
</evidence>
<comment type="caution">
    <text evidence="1">The sequence shown here is derived from an EMBL/GenBank/DDBJ whole genome shotgun (WGS) entry which is preliminary data.</text>
</comment>